<protein>
    <submittedName>
        <fullName evidence="1">Uncharacterized protein</fullName>
    </submittedName>
</protein>
<reference evidence="1" key="1">
    <citation type="submission" date="2019-08" db="EMBL/GenBank/DDBJ databases">
        <authorList>
            <person name="Khan S.A."/>
            <person name="Jeon C.O."/>
            <person name="Jeong S.E."/>
        </authorList>
    </citation>
    <scope>NUCLEOTIDE SEQUENCE [LARGE SCALE GENOMIC DNA]</scope>
    <source>
        <strain evidence="1">KACC 15278</strain>
    </source>
</reference>
<proteinExistence type="predicted"/>
<dbReference type="AlphaFoldDB" id="A0A5C6U1M6"/>
<evidence type="ECO:0000313" key="2">
    <source>
        <dbReference type="Proteomes" id="UP000321832"/>
    </source>
</evidence>
<name>A0A5C6U1M6_9BURK</name>
<comment type="caution">
    <text evidence="1">The sequence shown here is derived from an EMBL/GenBank/DDBJ whole genome shotgun (WGS) entry which is preliminary data.</text>
</comment>
<evidence type="ECO:0000313" key="1">
    <source>
        <dbReference type="EMBL" id="TXC66470.1"/>
    </source>
</evidence>
<keyword evidence="2" id="KW-1185">Reference proteome</keyword>
<organism evidence="1 2">
    <name type="scientific">Piscinibacter aquaticus</name>
    <dbReference type="NCBI Taxonomy" id="392597"/>
    <lineage>
        <taxon>Bacteria</taxon>
        <taxon>Pseudomonadati</taxon>
        <taxon>Pseudomonadota</taxon>
        <taxon>Betaproteobacteria</taxon>
        <taxon>Burkholderiales</taxon>
        <taxon>Sphaerotilaceae</taxon>
        <taxon>Piscinibacter</taxon>
    </lineage>
</organism>
<sequence>MLQPLFNADDNEWVVLVGRYVLNMGSVEATTGLLISMHEGTDQAPSMNADLPSRLGFLRARFPRTSSDRHSWAMNVFAVASKHVGFRNIVAHSPLMITGHKDGSHRIQGILNLAKRSGPCRTTRPA</sequence>
<gene>
    <name evidence="1" type="ORF">FSC37_13350</name>
</gene>
<accession>A0A5C6U1M6</accession>
<dbReference type="Proteomes" id="UP000321832">
    <property type="component" value="Unassembled WGS sequence"/>
</dbReference>
<dbReference type="EMBL" id="VOPW01000001">
    <property type="protein sequence ID" value="TXC66470.1"/>
    <property type="molecule type" value="Genomic_DNA"/>
</dbReference>